<dbReference type="Proteomes" id="UP000016665">
    <property type="component" value="Chromosome 1"/>
</dbReference>
<accession>A0A803W9G5</accession>
<name>A0A803W9G5_FICAL</name>
<reference evidence="2" key="3">
    <citation type="submission" date="2025-09" db="UniProtKB">
        <authorList>
            <consortium name="Ensembl"/>
        </authorList>
    </citation>
    <scope>IDENTIFICATION</scope>
</reference>
<keyword evidence="3" id="KW-1185">Reference proteome</keyword>
<reference evidence="2 3" key="1">
    <citation type="journal article" date="2012" name="Nature">
        <title>The genomic landscape of species divergence in Ficedula flycatchers.</title>
        <authorList>
            <person name="Ellegren H."/>
            <person name="Smeds L."/>
            <person name="Burri R."/>
            <person name="Olason P.I."/>
            <person name="Backstrom N."/>
            <person name="Kawakami T."/>
            <person name="Kunstner A."/>
            <person name="Makinen H."/>
            <person name="Nadachowska-Brzyska K."/>
            <person name="Qvarnstrom A."/>
            <person name="Uebbing S."/>
            <person name="Wolf J.B."/>
        </authorList>
    </citation>
    <scope>NUCLEOTIDE SEQUENCE [LARGE SCALE GENOMIC DNA]</scope>
</reference>
<organism evidence="2 3">
    <name type="scientific">Ficedula albicollis</name>
    <name type="common">Collared flycatcher</name>
    <name type="synonym">Muscicapa albicollis</name>
    <dbReference type="NCBI Taxonomy" id="59894"/>
    <lineage>
        <taxon>Eukaryota</taxon>
        <taxon>Metazoa</taxon>
        <taxon>Chordata</taxon>
        <taxon>Craniata</taxon>
        <taxon>Vertebrata</taxon>
        <taxon>Euteleostomi</taxon>
        <taxon>Archelosauria</taxon>
        <taxon>Archosauria</taxon>
        <taxon>Dinosauria</taxon>
        <taxon>Saurischia</taxon>
        <taxon>Theropoda</taxon>
        <taxon>Coelurosauria</taxon>
        <taxon>Aves</taxon>
        <taxon>Neognathae</taxon>
        <taxon>Neoaves</taxon>
        <taxon>Telluraves</taxon>
        <taxon>Australaves</taxon>
        <taxon>Passeriformes</taxon>
        <taxon>Muscicapidae</taxon>
        <taxon>Ficedula</taxon>
    </lineage>
</organism>
<dbReference type="Ensembl" id="ENSFALT00000040882.1">
    <property type="protein sequence ID" value="ENSFALP00000031621.1"/>
    <property type="gene ID" value="ENSFALG00000027838.1"/>
</dbReference>
<sequence>AGLCIGIGKIIFRQNYLYCFCRNCSGFRNCLSRNRATTCTLKIASHNSIPFAGFSSERHETKEESSQTDEGGSGPSNPWPQRWYQWAQHQEKHQLSSLPLAVARAGGH</sequence>
<protein>
    <submittedName>
        <fullName evidence="2">Uncharacterized protein</fullName>
    </submittedName>
</protein>
<evidence type="ECO:0000313" key="3">
    <source>
        <dbReference type="Proteomes" id="UP000016665"/>
    </source>
</evidence>
<reference evidence="2" key="2">
    <citation type="submission" date="2025-08" db="UniProtKB">
        <authorList>
            <consortium name="Ensembl"/>
        </authorList>
    </citation>
    <scope>IDENTIFICATION</scope>
</reference>
<feature type="compositionally biased region" description="Basic and acidic residues" evidence="1">
    <location>
        <begin position="56"/>
        <end position="65"/>
    </location>
</feature>
<proteinExistence type="predicted"/>
<evidence type="ECO:0000256" key="1">
    <source>
        <dbReference type="SAM" id="MobiDB-lite"/>
    </source>
</evidence>
<dbReference type="AlphaFoldDB" id="A0A803W9G5"/>
<evidence type="ECO:0000313" key="2">
    <source>
        <dbReference type="Ensembl" id="ENSFALP00000031621.1"/>
    </source>
</evidence>
<feature type="region of interest" description="Disordered" evidence="1">
    <location>
        <begin position="52"/>
        <end position="82"/>
    </location>
</feature>